<dbReference type="EMBL" id="BDQI01000013">
    <property type="protein sequence ID" value="GAX54118.1"/>
    <property type="molecule type" value="Genomic_DNA"/>
</dbReference>
<protein>
    <submittedName>
        <fullName evidence="3">Uncharacterized protein</fullName>
    </submittedName>
</protein>
<gene>
    <name evidence="3" type="ORF">SO3561_05654</name>
</gene>
<proteinExistence type="predicted"/>
<evidence type="ECO:0000256" key="1">
    <source>
        <dbReference type="SAM" id="MobiDB-lite"/>
    </source>
</evidence>
<keyword evidence="4" id="KW-1185">Reference proteome</keyword>
<sequence length="226" mass="23645">MSGHLAVSWQLAVSGTPAPLDNRQDRLPASDLGPSGSVPCRPHGTTSSRDHQVRRQCLAPAISNRGPSRPANPAQRPAFSALFALIGAGLITFGLYQAGHGVGLLGEPCTLTVASCARVGQPKPEIRCTGAFRSDDGRSTDPAARFTVNLSLASGQTTRLDRVDAGSYVRISPARTEKYAALTLFGMALFVFAGAGDHSAAGRGALRNHRFPEPALMSAVDDVTRG</sequence>
<keyword evidence="2" id="KW-1133">Transmembrane helix</keyword>
<feature type="transmembrane region" description="Helical" evidence="2">
    <location>
        <begin position="78"/>
        <end position="98"/>
    </location>
</feature>
<organism evidence="3 4">
    <name type="scientific">Streptomyces olivochromogenes</name>
    <dbReference type="NCBI Taxonomy" id="1963"/>
    <lineage>
        <taxon>Bacteria</taxon>
        <taxon>Bacillati</taxon>
        <taxon>Actinomycetota</taxon>
        <taxon>Actinomycetes</taxon>
        <taxon>Kitasatosporales</taxon>
        <taxon>Streptomycetaceae</taxon>
        <taxon>Streptomyces</taxon>
    </lineage>
</organism>
<keyword evidence="2" id="KW-0472">Membrane</keyword>
<keyword evidence="2" id="KW-0812">Transmembrane</keyword>
<dbReference type="Proteomes" id="UP000217446">
    <property type="component" value="Unassembled WGS sequence"/>
</dbReference>
<evidence type="ECO:0000313" key="3">
    <source>
        <dbReference type="EMBL" id="GAX54118.1"/>
    </source>
</evidence>
<feature type="region of interest" description="Disordered" evidence="1">
    <location>
        <begin position="17"/>
        <end position="53"/>
    </location>
</feature>
<evidence type="ECO:0000256" key="2">
    <source>
        <dbReference type="SAM" id="Phobius"/>
    </source>
</evidence>
<comment type="caution">
    <text evidence="3">The sequence shown here is derived from an EMBL/GenBank/DDBJ whole genome shotgun (WGS) entry which is preliminary data.</text>
</comment>
<dbReference type="AlphaFoldDB" id="A0A250VIU0"/>
<name>A0A250VIU0_STROL</name>
<accession>A0A250VIU0</accession>
<feature type="transmembrane region" description="Helical" evidence="2">
    <location>
        <begin position="179"/>
        <end position="200"/>
    </location>
</feature>
<evidence type="ECO:0000313" key="4">
    <source>
        <dbReference type="Proteomes" id="UP000217446"/>
    </source>
</evidence>
<reference evidence="4" key="1">
    <citation type="submission" date="2017-05" db="EMBL/GenBank/DDBJ databases">
        <title>Streptomyces olivochromogenes NBRC 3561 whole genome shotgun sequence.</title>
        <authorList>
            <person name="Dohra H."/>
            <person name="Kodani S."/>
        </authorList>
    </citation>
    <scope>NUCLEOTIDE SEQUENCE [LARGE SCALE GENOMIC DNA]</scope>
    <source>
        <strain evidence="4">NBRC 3561</strain>
    </source>
</reference>